<feature type="transmembrane region" description="Helical" evidence="1">
    <location>
        <begin position="96"/>
        <end position="118"/>
    </location>
</feature>
<accession>A0A318TV21</accession>
<dbReference type="PANTHER" id="PTHR41307">
    <property type="entry name" value="MEMBRANE PROTEIN-RELATED"/>
    <property type="match status" value="1"/>
</dbReference>
<reference evidence="2 3" key="1">
    <citation type="submission" date="2018-06" db="EMBL/GenBank/DDBJ databases">
        <title>Genomic Encyclopedia of Archaeal and Bacterial Type Strains, Phase II (KMG-II): from individual species to whole genera.</title>
        <authorList>
            <person name="Goeker M."/>
        </authorList>
    </citation>
    <scope>NUCLEOTIDE SEQUENCE [LARGE SCALE GENOMIC DNA]</scope>
    <source>
        <strain evidence="2 3">KACC 16626</strain>
    </source>
</reference>
<dbReference type="Proteomes" id="UP000247416">
    <property type="component" value="Unassembled WGS sequence"/>
</dbReference>
<feature type="transmembrane region" description="Helical" evidence="1">
    <location>
        <begin position="199"/>
        <end position="216"/>
    </location>
</feature>
<dbReference type="AlphaFoldDB" id="A0A318TV21"/>
<dbReference type="Pfam" id="PF06570">
    <property type="entry name" value="DUF1129"/>
    <property type="match status" value="1"/>
</dbReference>
<keyword evidence="1" id="KW-1133">Transmembrane helix</keyword>
<name>A0A318TV21_9BACL</name>
<proteinExistence type="predicted"/>
<comment type="caution">
    <text evidence="2">The sequence shown here is derived from an EMBL/GenBank/DDBJ whole genome shotgun (WGS) entry which is preliminary data.</text>
</comment>
<sequence>MQLTVKELIEHNNEKRKNLTSENSEYYQNLLVYIRTNALKSERATEEVLLEMLDHLLEAQREGKSAEDVFGKTPKELAEEIIETLPKESFKSKLDFILEIGFMLFGWYLVITGIPPFISQEEQTVYLGTLLLSGFLLIGSITTLMFLVFGFLKSTAFKDKSKKNKVNWLLVILFVLFFIGGIGANVMLEPFGPSFTVSYILPFGLGCFFLLAAYLFKKSRESK</sequence>
<keyword evidence="3" id="KW-1185">Reference proteome</keyword>
<gene>
    <name evidence="2" type="ORF">BJ095_11545</name>
</gene>
<protein>
    <submittedName>
        <fullName evidence="2">Uncharacterized protein DUF1129</fullName>
    </submittedName>
</protein>
<dbReference type="EMBL" id="QJTJ01000015">
    <property type="protein sequence ID" value="PYF05775.1"/>
    <property type="molecule type" value="Genomic_DNA"/>
</dbReference>
<dbReference type="Gene3D" id="1.10.1900.10">
    <property type="entry name" value="c-terminal domain of poly(a) binding protein"/>
    <property type="match status" value="1"/>
</dbReference>
<evidence type="ECO:0000313" key="3">
    <source>
        <dbReference type="Proteomes" id="UP000247416"/>
    </source>
</evidence>
<keyword evidence="1" id="KW-0812">Transmembrane</keyword>
<dbReference type="PANTHER" id="PTHR41307:SF1">
    <property type="entry name" value="MEMBRANE PROTEIN"/>
    <property type="match status" value="1"/>
</dbReference>
<dbReference type="InterPro" id="IPR009214">
    <property type="entry name" value="DUF1129"/>
</dbReference>
<keyword evidence="1" id="KW-0472">Membrane</keyword>
<evidence type="ECO:0000313" key="2">
    <source>
        <dbReference type="EMBL" id="PYF05775.1"/>
    </source>
</evidence>
<evidence type="ECO:0000256" key="1">
    <source>
        <dbReference type="SAM" id="Phobius"/>
    </source>
</evidence>
<dbReference type="SUPFAM" id="SSF158560">
    <property type="entry name" value="BH3980-like"/>
    <property type="match status" value="1"/>
</dbReference>
<feature type="transmembrane region" description="Helical" evidence="1">
    <location>
        <begin position="166"/>
        <end position="187"/>
    </location>
</feature>
<organism evidence="2 3">
    <name type="scientific">Ureibacillus chungkukjangi</name>
    <dbReference type="NCBI Taxonomy" id="1202712"/>
    <lineage>
        <taxon>Bacteria</taxon>
        <taxon>Bacillati</taxon>
        <taxon>Bacillota</taxon>
        <taxon>Bacilli</taxon>
        <taxon>Bacillales</taxon>
        <taxon>Caryophanaceae</taxon>
        <taxon>Ureibacillus</taxon>
    </lineage>
</organism>
<feature type="transmembrane region" description="Helical" evidence="1">
    <location>
        <begin position="130"/>
        <end position="154"/>
    </location>
</feature>
<dbReference type="RefSeq" id="WP_181418053.1">
    <property type="nucleotide sequence ID" value="NZ_PYWJ01000017.1"/>
</dbReference>